<keyword evidence="5 6" id="KW-0472">Membrane</keyword>
<evidence type="ECO:0000256" key="2">
    <source>
        <dbReference type="ARBA" id="ARBA00022475"/>
    </source>
</evidence>
<dbReference type="Pfam" id="PF12704">
    <property type="entry name" value="MacB_PCD"/>
    <property type="match status" value="1"/>
</dbReference>
<dbReference type="STRING" id="28115.HQ47_08980"/>
<feature type="transmembrane region" description="Helical" evidence="6">
    <location>
        <begin position="371"/>
        <end position="394"/>
    </location>
</feature>
<dbReference type="AlphaFoldDB" id="A0A0A2E265"/>
<dbReference type="Proteomes" id="UP000030103">
    <property type="component" value="Unassembled WGS sequence"/>
</dbReference>
<evidence type="ECO:0000259" key="8">
    <source>
        <dbReference type="Pfam" id="PF12704"/>
    </source>
</evidence>
<keyword evidence="4 6" id="KW-1133">Transmembrane helix</keyword>
<feature type="transmembrane region" description="Helical" evidence="6">
    <location>
        <begin position="718"/>
        <end position="738"/>
    </location>
</feature>
<feature type="domain" description="ABC3 transporter permease C-terminal" evidence="7">
    <location>
        <begin position="285"/>
        <end position="398"/>
    </location>
</feature>
<gene>
    <name evidence="9" type="ORF">HQ47_08980</name>
</gene>
<name>A0A0A2E265_9PORP</name>
<feature type="transmembrane region" description="Helical" evidence="6">
    <location>
        <begin position="333"/>
        <end position="351"/>
    </location>
</feature>
<evidence type="ECO:0000256" key="4">
    <source>
        <dbReference type="ARBA" id="ARBA00022989"/>
    </source>
</evidence>
<evidence type="ECO:0000256" key="5">
    <source>
        <dbReference type="ARBA" id="ARBA00023136"/>
    </source>
</evidence>
<dbReference type="InterPro" id="IPR003838">
    <property type="entry name" value="ABC3_permease_C"/>
</dbReference>
<dbReference type="InterPro" id="IPR025857">
    <property type="entry name" value="MacB_PCD"/>
</dbReference>
<feature type="transmembrane region" description="Helical" evidence="6">
    <location>
        <begin position="750"/>
        <end position="772"/>
    </location>
</feature>
<evidence type="ECO:0000259" key="7">
    <source>
        <dbReference type="Pfam" id="PF02687"/>
    </source>
</evidence>
<feature type="transmembrane region" description="Helical" evidence="6">
    <location>
        <begin position="415"/>
        <end position="434"/>
    </location>
</feature>
<feature type="transmembrane region" description="Helical" evidence="6">
    <location>
        <begin position="667"/>
        <end position="686"/>
    </location>
</feature>
<protein>
    <submittedName>
        <fullName evidence="9">ABC transporter permease</fullName>
    </submittedName>
</protein>
<dbReference type="GO" id="GO:0022857">
    <property type="term" value="F:transmembrane transporter activity"/>
    <property type="evidence" value="ECO:0007669"/>
    <property type="project" value="TreeGrafter"/>
</dbReference>
<evidence type="ECO:0000313" key="10">
    <source>
        <dbReference type="Proteomes" id="UP000030103"/>
    </source>
</evidence>
<reference evidence="9 10" key="1">
    <citation type="submission" date="2014-09" db="EMBL/GenBank/DDBJ databases">
        <title>Draft Genome Sequence of Porphyromonas macacae COT-192_OH2859.</title>
        <authorList>
            <person name="Wallis C."/>
            <person name="Deusch O."/>
            <person name="O'Flynn C."/>
            <person name="Davis I."/>
            <person name="Horsfall A."/>
            <person name="Kirkwood N."/>
            <person name="Harris S."/>
            <person name="Eisen J.A."/>
            <person name="Coil D.A."/>
            <person name="Darling A.E."/>
            <person name="Jospin G."/>
            <person name="Alexiev A."/>
        </authorList>
    </citation>
    <scope>NUCLEOTIDE SEQUENCE [LARGE SCALE GENOMIC DNA]</scope>
    <source>
        <strain evidence="10">COT-192 OH2859</strain>
    </source>
</reference>
<evidence type="ECO:0000256" key="1">
    <source>
        <dbReference type="ARBA" id="ARBA00004651"/>
    </source>
</evidence>
<evidence type="ECO:0000256" key="3">
    <source>
        <dbReference type="ARBA" id="ARBA00022692"/>
    </source>
</evidence>
<dbReference type="RefSeq" id="WP_036874879.1">
    <property type="nucleotide sequence ID" value="NZ_JRFA01000025.1"/>
</dbReference>
<accession>A0A0A2E265</accession>
<feature type="transmembrane region" description="Helical" evidence="6">
    <location>
        <begin position="284"/>
        <end position="306"/>
    </location>
</feature>
<feature type="domain" description="MacB-like periplasmic core" evidence="8">
    <location>
        <begin position="22"/>
        <end position="238"/>
    </location>
</feature>
<organism evidence="9 10">
    <name type="scientific">Porphyromonas macacae</name>
    <dbReference type="NCBI Taxonomy" id="28115"/>
    <lineage>
        <taxon>Bacteria</taxon>
        <taxon>Pseudomonadati</taxon>
        <taxon>Bacteroidota</taxon>
        <taxon>Bacteroidia</taxon>
        <taxon>Bacteroidales</taxon>
        <taxon>Porphyromonadaceae</taxon>
        <taxon>Porphyromonas</taxon>
    </lineage>
</organism>
<dbReference type="PANTHER" id="PTHR30572">
    <property type="entry name" value="MEMBRANE COMPONENT OF TRANSPORTER-RELATED"/>
    <property type="match status" value="1"/>
</dbReference>
<feature type="transmembrane region" description="Helical" evidence="6">
    <location>
        <begin position="21"/>
        <end position="45"/>
    </location>
</feature>
<dbReference type="EMBL" id="JRFA01000025">
    <property type="protein sequence ID" value="KGN72983.1"/>
    <property type="molecule type" value="Genomic_DNA"/>
</dbReference>
<dbReference type="Pfam" id="PF02687">
    <property type="entry name" value="FtsX"/>
    <property type="match status" value="2"/>
</dbReference>
<proteinExistence type="predicted"/>
<evidence type="ECO:0000256" key="6">
    <source>
        <dbReference type="SAM" id="Phobius"/>
    </source>
</evidence>
<dbReference type="eggNOG" id="COG0577">
    <property type="taxonomic scope" value="Bacteria"/>
</dbReference>
<keyword evidence="2" id="KW-1003">Cell membrane</keyword>
<evidence type="ECO:0000313" key="9">
    <source>
        <dbReference type="EMBL" id="KGN72983.1"/>
    </source>
</evidence>
<dbReference type="GO" id="GO:0005886">
    <property type="term" value="C:plasma membrane"/>
    <property type="evidence" value="ECO:0007669"/>
    <property type="project" value="UniProtKB-SubCell"/>
</dbReference>
<keyword evidence="10" id="KW-1185">Reference proteome</keyword>
<feature type="domain" description="ABC3 transporter permease C-terminal" evidence="7">
    <location>
        <begin position="669"/>
        <end position="782"/>
    </location>
</feature>
<keyword evidence="3 6" id="KW-0812">Transmembrane</keyword>
<dbReference type="InterPro" id="IPR050250">
    <property type="entry name" value="Macrolide_Exporter_MacB"/>
</dbReference>
<dbReference type="OrthoDB" id="905059at2"/>
<dbReference type="PANTHER" id="PTHR30572:SF18">
    <property type="entry name" value="ABC-TYPE MACROLIDE FAMILY EXPORT SYSTEM PERMEASE COMPONENT 2"/>
    <property type="match status" value="1"/>
</dbReference>
<sequence>MNAFTLAGRRLFKPGEHTISKLLTLSLGFAVSLLLLSIVIFQYSFERDYPEYERICKIQTNYKMQVSKGQAESNLFGQVSGAVAPAMQEEIPDVEMATRYTTTGDLSYVTENNASYKGYTFYADDKFFEVFDVPLLAGDIASILKDRTKCLVSESFAQKMGGDVLGKRISPRMTPGVFITIEGVYKDFPKNSEIKGDVILCILNLGEKSLNNWMGNDRYRGYVRLRKGVKPESLKEAIWEMQKRHQDMEAMKKSDLELHYELIPISRLRFQDPTLVNMVRIQQIVGIAVLLISLLNYVLMTIASMVNRRKGAAIRKCYGATSLQIERMMIWETFIYLFIALFLAVILLAAFNKPLESLTSVPLLYLISWRLAFVLIAVLAVSTFVMGWLPGWVLSKTPVMNIFRKSAEHNRTWKLSLLFVEILASAFLIGMLTVTGMQYRHMVIQDAGYQVKGLYFTELRNIDKEKLPTIIDQLKKIPGFEGYSLTTSMPASPGQSGDNLSDPVSERELINVADLFDVDEYHFDLYKFKLLEGRKFDAATVKGKEIMVSRKSAETVAEQMGWQDGVVGKEIFLSSYGKVTIRGVYEDILVRRAHLSPYPEKMASVMVYGDEWILYLTARFDRMNGELMAEINDILQQVDPYKETTFEDMEAELLKRFDAAKTFRNTILFGSVIAILIALVGLIGYVNTEVNRRRKELAIRKINGAGAIDIYRLFVLDIFKISIPAVLVGLIATFYFGANWLEKFNYRITLTIWPFLAVGLLVMLIIIAAVVFNVRRLIRQNPVESIKYE</sequence>
<comment type="subcellular location">
    <subcellularLocation>
        <location evidence="1">Cell membrane</location>
        <topology evidence="1">Multi-pass membrane protein</topology>
    </subcellularLocation>
</comment>
<comment type="caution">
    <text evidence="9">The sequence shown here is derived from an EMBL/GenBank/DDBJ whole genome shotgun (WGS) entry which is preliminary data.</text>
</comment>